<reference evidence="1" key="2">
    <citation type="submission" date="2020-10" db="EMBL/GenBank/DDBJ databases">
        <title>Mucilaginibacter sp. nov., isolated from soil.</title>
        <authorList>
            <person name="Jeon C.O."/>
        </authorList>
    </citation>
    <scope>NUCLEOTIDE SEQUENCE</scope>
    <source>
        <strain evidence="1">R11</strain>
    </source>
</reference>
<dbReference type="RefSeq" id="WP_166587090.1">
    <property type="nucleotide sequence ID" value="NZ_WWEO01000044.1"/>
</dbReference>
<reference evidence="1" key="1">
    <citation type="submission" date="2020-01" db="EMBL/GenBank/DDBJ databases">
        <authorList>
            <person name="Seo Y.L."/>
        </authorList>
    </citation>
    <scope>NUCLEOTIDE SEQUENCE</scope>
    <source>
        <strain evidence="1">R11</strain>
    </source>
</reference>
<dbReference type="Proteomes" id="UP000638732">
    <property type="component" value="Unassembled WGS sequence"/>
</dbReference>
<proteinExistence type="predicted"/>
<sequence>MMPMIAVRNKYSAIVSSLCAKWAFLERIARKEKKHEKIRKAAIEDVNSSIILVAALFVI</sequence>
<dbReference type="EMBL" id="WWEO01000044">
    <property type="protein sequence ID" value="NCD71114.1"/>
    <property type="molecule type" value="Genomic_DNA"/>
</dbReference>
<comment type="caution">
    <text evidence="1">The sequence shown here is derived from an EMBL/GenBank/DDBJ whole genome shotgun (WGS) entry which is preliminary data.</text>
</comment>
<organism evidence="1 2">
    <name type="scientific">Mucilaginibacter agri</name>
    <dbReference type="NCBI Taxonomy" id="2695265"/>
    <lineage>
        <taxon>Bacteria</taxon>
        <taxon>Pseudomonadati</taxon>
        <taxon>Bacteroidota</taxon>
        <taxon>Sphingobacteriia</taxon>
        <taxon>Sphingobacteriales</taxon>
        <taxon>Sphingobacteriaceae</taxon>
        <taxon>Mucilaginibacter</taxon>
    </lineage>
</organism>
<evidence type="ECO:0000313" key="2">
    <source>
        <dbReference type="Proteomes" id="UP000638732"/>
    </source>
</evidence>
<dbReference type="AlphaFoldDB" id="A0A965ZJI8"/>
<name>A0A965ZJI8_9SPHI</name>
<protein>
    <submittedName>
        <fullName evidence="1">Uncharacterized protein</fullName>
    </submittedName>
</protein>
<evidence type="ECO:0000313" key="1">
    <source>
        <dbReference type="EMBL" id="NCD71114.1"/>
    </source>
</evidence>
<keyword evidence="2" id="KW-1185">Reference proteome</keyword>
<accession>A0A965ZJI8</accession>
<gene>
    <name evidence="1" type="ORF">GSY63_17240</name>
</gene>